<proteinExistence type="predicted"/>
<feature type="region of interest" description="Disordered" evidence="1">
    <location>
        <begin position="180"/>
        <end position="200"/>
    </location>
</feature>
<organism evidence="2 3">
    <name type="scientific">Eumeta variegata</name>
    <name type="common">Bagworm moth</name>
    <name type="synonym">Eumeta japonica</name>
    <dbReference type="NCBI Taxonomy" id="151549"/>
    <lineage>
        <taxon>Eukaryota</taxon>
        <taxon>Metazoa</taxon>
        <taxon>Ecdysozoa</taxon>
        <taxon>Arthropoda</taxon>
        <taxon>Hexapoda</taxon>
        <taxon>Insecta</taxon>
        <taxon>Pterygota</taxon>
        <taxon>Neoptera</taxon>
        <taxon>Endopterygota</taxon>
        <taxon>Lepidoptera</taxon>
        <taxon>Glossata</taxon>
        <taxon>Ditrysia</taxon>
        <taxon>Tineoidea</taxon>
        <taxon>Psychidae</taxon>
        <taxon>Oiketicinae</taxon>
        <taxon>Eumeta</taxon>
    </lineage>
</organism>
<accession>A0A4C1YMJ3</accession>
<comment type="caution">
    <text evidence="2">The sequence shown here is derived from an EMBL/GenBank/DDBJ whole genome shotgun (WGS) entry which is preliminary data.</text>
</comment>
<keyword evidence="3" id="KW-1185">Reference proteome</keyword>
<dbReference type="Proteomes" id="UP000299102">
    <property type="component" value="Unassembled WGS sequence"/>
</dbReference>
<name>A0A4C1YMJ3_EUMVA</name>
<evidence type="ECO:0000313" key="3">
    <source>
        <dbReference type="Proteomes" id="UP000299102"/>
    </source>
</evidence>
<evidence type="ECO:0000313" key="2">
    <source>
        <dbReference type="EMBL" id="GBP76122.1"/>
    </source>
</evidence>
<evidence type="ECO:0000256" key="1">
    <source>
        <dbReference type="SAM" id="MobiDB-lite"/>
    </source>
</evidence>
<dbReference type="EMBL" id="BGZK01001277">
    <property type="protein sequence ID" value="GBP76122.1"/>
    <property type="molecule type" value="Genomic_DNA"/>
</dbReference>
<reference evidence="2 3" key="1">
    <citation type="journal article" date="2019" name="Commun. Biol.">
        <title>The bagworm genome reveals a unique fibroin gene that provides high tensile strength.</title>
        <authorList>
            <person name="Kono N."/>
            <person name="Nakamura H."/>
            <person name="Ohtoshi R."/>
            <person name="Tomita M."/>
            <person name="Numata K."/>
            <person name="Arakawa K."/>
        </authorList>
    </citation>
    <scope>NUCLEOTIDE SEQUENCE [LARGE SCALE GENOMIC DNA]</scope>
</reference>
<sequence>MRAKLGRFVTPQKASLPRRVFTKRDLDIHTRSETTGVVCTGGGVRMRGCGGVRSDGSIRALKGGVGAARGRGRAPARGYRPTGVNLLSPRDSRIPLRASTQLPKRRVISSPPPMSPPASLVIWTESQKCHRTPINLVQRPLRASYNMNFVTEQNFSIRFASARRAIRAMHAHISEICGSSPESLRVPRSKSGLHSSPQSP</sequence>
<protein>
    <submittedName>
        <fullName evidence="2">Uncharacterized protein</fullName>
    </submittedName>
</protein>
<gene>
    <name evidence="2" type="ORF">EVAR_52862_1</name>
</gene>
<dbReference type="AlphaFoldDB" id="A0A4C1YMJ3"/>